<proteinExistence type="predicted"/>
<dbReference type="Proteomes" id="UP001055247">
    <property type="component" value="Unassembled WGS sequence"/>
</dbReference>
<dbReference type="RefSeq" id="WP_238231333.1">
    <property type="nucleotide sequence ID" value="NZ_BPQO01000024.1"/>
</dbReference>
<evidence type="ECO:0000313" key="2">
    <source>
        <dbReference type="Proteomes" id="UP001055247"/>
    </source>
</evidence>
<reference evidence="1" key="2">
    <citation type="submission" date="2021-08" db="EMBL/GenBank/DDBJ databases">
        <authorList>
            <person name="Tani A."/>
            <person name="Ola A."/>
            <person name="Ogura Y."/>
            <person name="Katsura K."/>
            <person name="Hayashi T."/>
        </authorList>
    </citation>
    <scope>NUCLEOTIDE SEQUENCE</scope>
    <source>
        <strain evidence="1">DSM 16372</strain>
    </source>
</reference>
<protein>
    <submittedName>
        <fullName evidence="1">Uncharacterized protein</fullName>
    </submittedName>
</protein>
<accession>A0AAV4ZSU6</accession>
<name>A0AAV4ZSU6_9HYPH</name>
<organism evidence="1 2">
    <name type="scientific">Methylobacterium hispanicum</name>
    <dbReference type="NCBI Taxonomy" id="270350"/>
    <lineage>
        <taxon>Bacteria</taxon>
        <taxon>Pseudomonadati</taxon>
        <taxon>Pseudomonadota</taxon>
        <taxon>Alphaproteobacteria</taxon>
        <taxon>Hyphomicrobiales</taxon>
        <taxon>Methylobacteriaceae</taxon>
        <taxon>Methylobacterium</taxon>
    </lineage>
</organism>
<dbReference type="EMBL" id="BPQO01000024">
    <property type="protein sequence ID" value="GJD91156.1"/>
    <property type="molecule type" value="Genomic_DNA"/>
</dbReference>
<evidence type="ECO:0000313" key="1">
    <source>
        <dbReference type="EMBL" id="GJD91156.1"/>
    </source>
</evidence>
<dbReference type="AlphaFoldDB" id="A0AAV4ZSU6"/>
<keyword evidence="2" id="KW-1185">Reference proteome</keyword>
<comment type="caution">
    <text evidence="1">The sequence shown here is derived from an EMBL/GenBank/DDBJ whole genome shotgun (WGS) entry which is preliminary data.</text>
</comment>
<sequence>MTVITTVADLLARLAAARVAGDGDLARSLIDLGALWAMEADLDIEFAHDGIYWDAPDEREVAEADALAAKGKADLAALLTDPGIDAEFRAELQGQHYQALRAERRRQPSLADD</sequence>
<reference evidence="1" key="1">
    <citation type="journal article" date="2016" name="Front. Microbiol.">
        <title>Genome Sequence of the Piezophilic, Mesophilic Sulfate-Reducing Bacterium Desulfovibrio indicus J2T.</title>
        <authorList>
            <person name="Cao J."/>
            <person name="Maignien L."/>
            <person name="Shao Z."/>
            <person name="Alain K."/>
            <person name="Jebbar M."/>
        </authorList>
    </citation>
    <scope>NUCLEOTIDE SEQUENCE</scope>
    <source>
        <strain evidence="1">DSM 16372</strain>
    </source>
</reference>
<gene>
    <name evidence="1" type="ORF">BHAOGJBA_4704</name>
</gene>